<dbReference type="InterPro" id="IPR014718">
    <property type="entry name" value="GH-type_carb-bd"/>
</dbReference>
<evidence type="ECO:0000259" key="4">
    <source>
        <dbReference type="Pfam" id="PF10566"/>
    </source>
</evidence>
<feature type="domain" description="Glycosyl-hydrolase 97 C-terminal oligomerisation" evidence="6">
    <location>
        <begin position="568"/>
        <end position="666"/>
    </location>
</feature>
<dbReference type="InterPro" id="IPR029483">
    <property type="entry name" value="GH97_C"/>
</dbReference>
<dbReference type="Pfam" id="PF10566">
    <property type="entry name" value="Glyco_hydro_97"/>
    <property type="match status" value="1"/>
</dbReference>
<evidence type="ECO:0000313" key="8">
    <source>
        <dbReference type="Proteomes" id="UP000020529"/>
    </source>
</evidence>
<name>A0A015SXJ7_BACFG</name>
<evidence type="ECO:0000259" key="5">
    <source>
        <dbReference type="Pfam" id="PF14508"/>
    </source>
</evidence>
<evidence type="ECO:0000256" key="3">
    <source>
        <dbReference type="ARBA" id="ARBA00022837"/>
    </source>
</evidence>
<comment type="cofactor">
    <cofactor evidence="1">
        <name>Ca(2+)</name>
        <dbReference type="ChEBI" id="CHEBI:29108"/>
    </cofactor>
</comment>
<evidence type="ECO:0000256" key="1">
    <source>
        <dbReference type="ARBA" id="ARBA00001913"/>
    </source>
</evidence>
<dbReference type="InterPro" id="IPR017853">
    <property type="entry name" value="GH"/>
</dbReference>
<reference evidence="7 8" key="1">
    <citation type="submission" date="2014-02" db="EMBL/GenBank/DDBJ databases">
        <authorList>
            <person name="Sears C."/>
            <person name="Carroll K."/>
            <person name="Sack B.R."/>
            <person name="Qadri F."/>
            <person name="Myers L.L."/>
            <person name="Chung G.-T."/>
            <person name="Escheverria P."/>
            <person name="Fraser C.M."/>
            <person name="Sadzewicz L."/>
            <person name="Shefchek K.A."/>
            <person name="Tallon L."/>
            <person name="Das S.P."/>
            <person name="Daugherty S."/>
            <person name="Mongodin E.F."/>
        </authorList>
    </citation>
    <scope>NUCLEOTIDE SEQUENCE [LARGE SCALE GENOMIC DNA]</scope>
    <source>
        <strain evidence="8">3988T(B)14</strain>
    </source>
</reference>
<dbReference type="GO" id="GO:0030246">
    <property type="term" value="F:carbohydrate binding"/>
    <property type="evidence" value="ECO:0007669"/>
    <property type="project" value="InterPro"/>
</dbReference>
<dbReference type="EMBL" id="JGCY01000253">
    <property type="protein sequence ID" value="EXY74977.1"/>
    <property type="molecule type" value="Genomic_DNA"/>
</dbReference>
<keyword evidence="3" id="KW-0106">Calcium</keyword>
<dbReference type="Pfam" id="PF14508">
    <property type="entry name" value="GH97_N"/>
    <property type="match status" value="1"/>
</dbReference>
<dbReference type="PATRIC" id="fig|1339315.3.peg.1975"/>
<feature type="domain" description="Glycosyl-hydrolase 97 N-terminal" evidence="5">
    <location>
        <begin position="26"/>
        <end position="270"/>
    </location>
</feature>
<accession>A0A015SXJ7</accession>
<dbReference type="PANTHER" id="PTHR35803">
    <property type="entry name" value="GLUCAN 1,4-ALPHA-GLUCOSIDASE SUSB-RELATED"/>
    <property type="match status" value="1"/>
</dbReference>
<evidence type="ECO:0000259" key="6">
    <source>
        <dbReference type="Pfam" id="PF14509"/>
    </source>
</evidence>
<sequence length="671" mass="76400">MKQILHILLIALMLMGFYSCVPKTELASPDGHIKVAFTADTDGKMMYRVTVNDTLLLDNSPLGFEAKDGIDLNRGFRVVSTVFTDKDEIWTQPWGENKTNRNHYNEMAVLLKNAANVELTLRFRAFDDGVAFRYEYEVPGVDSLLITDELTAFRFHEDGTSWSIPASFETYELLYSKQKISEVENANTPFTFKTSGGVYGSIHEAALYDFPEMTLKKDGENTLKSELASWPDGIKARKENRFTTAWRTIQIAPQAVGLINSSLILNLNEPCKLDTTDWIKPMKYVGVWWGMHLGVETWKMDDRHGATTANAKKYIDFAHANNIEGVLFEGWNEGWESWGGMQSFDFTKPYADFDMDEITRYAREKNVQIIGHHETGGNIPNYERQMEKAIKWYTDKGIHILKTGYAGAFPDGHSHHGQYGVNHYQKVVETAARYRMTLDAHEPIKDTGIRRTWPNMMTREGARGMEWNAWSEGNPPSHHEMLPFTRLLGGPMDYTPGTFDILFTQTKDSPKRQKWNDQDKGNSRVNTTLAKQLANWVILYSPLQMASDMIEHYEGHPAFRFFRDFDPDCDESRALAGEPGEFVAVVRKAKQNYFLGASTNEEPRVLPVSLDFLEKGKTYKAIIYADGEKADWKTNPTEYQITEQEVTADDTLNIRMAAGGGQAISFMPLQK</sequence>
<dbReference type="InterPro" id="IPR019563">
    <property type="entry name" value="GH97_catalytic"/>
</dbReference>
<comment type="subunit">
    <text evidence="2">Monomer.</text>
</comment>
<dbReference type="Gene3D" id="3.20.20.70">
    <property type="entry name" value="Aldolase class I"/>
    <property type="match status" value="1"/>
</dbReference>
<dbReference type="SUPFAM" id="SSF51445">
    <property type="entry name" value="(Trans)glycosidases"/>
    <property type="match status" value="1"/>
</dbReference>
<dbReference type="InterPro" id="IPR013785">
    <property type="entry name" value="Aldolase_TIM"/>
</dbReference>
<dbReference type="AlphaFoldDB" id="A0A015SXJ7"/>
<organism evidence="7 8">
    <name type="scientific">Bacteroides fragilis str. 3988T(B)14</name>
    <dbReference type="NCBI Taxonomy" id="1339315"/>
    <lineage>
        <taxon>Bacteria</taxon>
        <taxon>Pseudomonadati</taxon>
        <taxon>Bacteroidota</taxon>
        <taxon>Bacteroidia</taxon>
        <taxon>Bacteroidales</taxon>
        <taxon>Bacteroidaceae</taxon>
        <taxon>Bacteroides</taxon>
    </lineage>
</organism>
<dbReference type="Proteomes" id="UP000020529">
    <property type="component" value="Unassembled WGS sequence"/>
</dbReference>
<keyword evidence="7" id="KW-0378">Hydrolase</keyword>
<dbReference type="Pfam" id="PF14509">
    <property type="entry name" value="GH97_C"/>
    <property type="match status" value="1"/>
</dbReference>
<gene>
    <name evidence="7" type="ORF">M124_1188</name>
</gene>
<dbReference type="PROSITE" id="PS51257">
    <property type="entry name" value="PROKAR_LIPOPROTEIN"/>
    <property type="match status" value="1"/>
</dbReference>
<dbReference type="RefSeq" id="WP_022347478.1">
    <property type="nucleotide sequence ID" value="NZ_JGCY01000253.1"/>
</dbReference>
<proteinExistence type="predicted"/>
<protein>
    <submittedName>
        <fullName evidence="7">Glycoside hydrolase 97 family protein</fullName>
    </submittedName>
</protein>
<dbReference type="PANTHER" id="PTHR35803:SF1">
    <property type="entry name" value="GLUCAN 1,4-ALPHA-GLUCOSIDASE SUSB"/>
    <property type="match status" value="1"/>
</dbReference>
<comment type="caution">
    <text evidence="7">The sequence shown here is derived from an EMBL/GenBank/DDBJ whole genome shotgun (WGS) entry which is preliminary data.</text>
</comment>
<feature type="domain" description="Glycosyl-hydrolase 97 catalytic" evidence="4">
    <location>
        <begin position="288"/>
        <end position="462"/>
    </location>
</feature>
<dbReference type="InterPro" id="IPR029486">
    <property type="entry name" value="GH97_N"/>
</dbReference>
<evidence type="ECO:0000256" key="2">
    <source>
        <dbReference type="ARBA" id="ARBA00011245"/>
    </source>
</evidence>
<dbReference type="InterPro" id="IPR052720">
    <property type="entry name" value="Glycosyl_hydrolase_97"/>
</dbReference>
<evidence type="ECO:0000313" key="7">
    <source>
        <dbReference type="EMBL" id="EXY74977.1"/>
    </source>
</evidence>
<dbReference type="GO" id="GO:0016787">
    <property type="term" value="F:hydrolase activity"/>
    <property type="evidence" value="ECO:0007669"/>
    <property type="project" value="UniProtKB-KW"/>
</dbReference>
<dbReference type="Gene3D" id="2.70.98.10">
    <property type="match status" value="1"/>
</dbReference>